<proteinExistence type="inferred from homology"/>
<organism evidence="3 4">
    <name type="scientific">Selenomonas sputigena</name>
    <dbReference type="NCBI Taxonomy" id="69823"/>
    <lineage>
        <taxon>Bacteria</taxon>
        <taxon>Bacillati</taxon>
        <taxon>Bacillota</taxon>
        <taxon>Negativicutes</taxon>
        <taxon>Selenomonadales</taxon>
        <taxon>Selenomonadaceae</taxon>
        <taxon>Selenomonas</taxon>
    </lineage>
</organism>
<comment type="caution">
    <text evidence="3">The sequence shown here is derived from an EMBL/GenBank/DDBJ whole genome shotgun (WGS) entry which is preliminary data.</text>
</comment>
<name>A0ABV3X920_9FIRM</name>
<dbReference type="PANTHER" id="PTHR38781:SF1">
    <property type="entry name" value="ANTITOXIN DINJ-RELATED"/>
    <property type="match status" value="1"/>
</dbReference>
<dbReference type="PIRSF" id="PIRSF003108">
    <property type="entry name" value="DinJ"/>
    <property type="match status" value="1"/>
</dbReference>
<sequence length="97" mass="10821">MTKTATINMRIEPAVKAQAEEVFSSFGISITDAINIFLHASIMEGGFPFQPKQPRYNKKTLLAMREARDIMDGKIKEKRYRSLDALLKDLDAGGSDA</sequence>
<dbReference type="EMBL" id="JARVLH010000010">
    <property type="protein sequence ID" value="MEX5286315.1"/>
    <property type="molecule type" value="Genomic_DNA"/>
</dbReference>
<accession>A0ABV3X920</accession>
<dbReference type="InterPro" id="IPR007337">
    <property type="entry name" value="RelB/DinJ"/>
</dbReference>
<dbReference type="InterPro" id="IPR013321">
    <property type="entry name" value="Arc_rbn_hlx_hlx"/>
</dbReference>
<dbReference type="Proteomes" id="UP001559623">
    <property type="component" value="Unassembled WGS sequence"/>
</dbReference>
<reference evidence="3 4" key="1">
    <citation type="submission" date="2023-04" db="EMBL/GenBank/DDBJ databases">
        <title>Genome Sequence of Selenomonas sputigena ATCC 33150.</title>
        <authorList>
            <person name="Miller D.P."/>
            <person name="Anvari S."/>
            <person name="Polson S.W."/>
            <person name="Macdonald M."/>
            <person name="Mcdowell J.V."/>
        </authorList>
    </citation>
    <scope>NUCLEOTIDE SEQUENCE [LARGE SCALE GENOMIC DNA]</scope>
    <source>
        <strain evidence="3 4">ATCC 33150</strain>
    </source>
</reference>
<dbReference type="RefSeq" id="WP_368848032.1">
    <property type="nucleotide sequence ID" value="NZ_CP194411.1"/>
</dbReference>
<dbReference type="PANTHER" id="PTHR38781">
    <property type="entry name" value="ANTITOXIN DINJ-RELATED"/>
    <property type="match status" value="1"/>
</dbReference>
<keyword evidence="4" id="KW-1185">Reference proteome</keyword>
<evidence type="ECO:0000256" key="2">
    <source>
        <dbReference type="ARBA" id="ARBA00022649"/>
    </source>
</evidence>
<dbReference type="Gene3D" id="1.10.1220.10">
    <property type="entry name" value="Met repressor-like"/>
    <property type="match status" value="1"/>
</dbReference>
<evidence type="ECO:0000256" key="1">
    <source>
        <dbReference type="ARBA" id="ARBA00010562"/>
    </source>
</evidence>
<evidence type="ECO:0000313" key="3">
    <source>
        <dbReference type="EMBL" id="MEX5286315.1"/>
    </source>
</evidence>
<dbReference type="Pfam" id="PF04221">
    <property type="entry name" value="RelB"/>
    <property type="match status" value="1"/>
</dbReference>
<gene>
    <name evidence="3" type="ORF">QCO44_11905</name>
</gene>
<protein>
    <submittedName>
        <fullName evidence="3">Type II toxin-antitoxin system RelB/DinJ family antitoxin</fullName>
    </submittedName>
</protein>
<dbReference type="NCBIfam" id="TIGR02384">
    <property type="entry name" value="RelB_DinJ"/>
    <property type="match status" value="1"/>
</dbReference>
<dbReference type="InterPro" id="IPR026262">
    <property type="entry name" value="DinJ"/>
</dbReference>
<keyword evidence="2" id="KW-1277">Toxin-antitoxin system</keyword>
<evidence type="ECO:0000313" key="4">
    <source>
        <dbReference type="Proteomes" id="UP001559623"/>
    </source>
</evidence>
<comment type="similarity">
    <text evidence="1">Belongs to the RelB/DinJ antitoxin family.</text>
</comment>